<dbReference type="Pfam" id="PF00989">
    <property type="entry name" value="PAS"/>
    <property type="match status" value="1"/>
</dbReference>
<evidence type="ECO:0000313" key="2">
    <source>
        <dbReference type="EMBL" id="OCH17160.1"/>
    </source>
</evidence>
<gene>
    <name evidence="2" type="ORF">A6E04_20115</name>
</gene>
<dbReference type="Gene3D" id="3.30.450.20">
    <property type="entry name" value="PAS domain"/>
    <property type="match status" value="1"/>
</dbReference>
<dbReference type="EMBL" id="MAJU01000031">
    <property type="protein sequence ID" value="OCH17160.1"/>
    <property type="molecule type" value="Genomic_DNA"/>
</dbReference>
<dbReference type="RefSeq" id="WP_065612221.1">
    <property type="nucleotide sequence ID" value="NZ_CAWMPN010000031.1"/>
</dbReference>
<comment type="caution">
    <text evidence="2">The sequence shown here is derived from an EMBL/GenBank/DDBJ whole genome shotgun (WGS) entry which is preliminary data.</text>
</comment>
<dbReference type="SMART" id="SM00091">
    <property type="entry name" value="PAS"/>
    <property type="match status" value="1"/>
</dbReference>
<protein>
    <submittedName>
        <fullName evidence="2">Diguanylate cyclase</fullName>
    </submittedName>
</protein>
<sequence length="150" mass="17589">MNGIPAEFEQFHWMVDIVQNVDVGLIVVDREFTVHLWNGFMTHHSGKQSHDVMGKSLFDVFPEINEAWFRAKSKPVFELGSRSFVIWRQKPYLFHCRNVRPITQQTKFMYQNVTLNPMRSTTGEIKSMFLAVEDVTAEALAEGMKQKWRH</sequence>
<dbReference type="AlphaFoldDB" id="A0A1B9NU24"/>
<evidence type="ECO:0000313" key="3">
    <source>
        <dbReference type="Proteomes" id="UP000093523"/>
    </source>
</evidence>
<dbReference type="GO" id="GO:0006355">
    <property type="term" value="P:regulation of DNA-templated transcription"/>
    <property type="evidence" value="ECO:0007669"/>
    <property type="project" value="InterPro"/>
</dbReference>
<reference evidence="2 3" key="1">
    <citation type="submission" date="2016-06" db="EMBL/GenBank/DDBJ databases">
        <authorList>
            <person name="Kjaerup R.B."/>
            <person name="Dalgaard T.S."/>
            <person name="Juul-Madsen H.R."/>
        </authorList>
    </citation>
    <scope>NUCLEOTIDE SEQUENCE [LARGE SCALE GENOMIC DNA]</scope>
    <source>
        <strain evidence="2 3">1S159</strain>
    </source>
</reference>
<evidence type="ECO:0000259" key="1">
    <source>
        <dbReference type="SMART" id="SM00091"/>
    </source>
</evidence>
<dbReference type="InterPro" id="IPR035965">
    <property type="entry name" value="PAS-like_dom_sf"/>
</dbReference>
<dbReference type="STRING" id="688.A6E04_20115"/>
<dbReference type="SUPFAM" id="SSF55785">
    <property type="entry name" value="PYP-like sensor domain (PAS domain)"/>
    <property type="match status" value="1"/>
</dbReference>
<proteinExistence type="predicted"/>
<dbReference type="Proteomes" id="UP000093523">
    <property type="component" value="Unassembled WGS sequence"/>
</dbReference>
<organism evidence="2 3">
    <name type="scientific">Aliivibrio logei</name>
    <name type="common">Vibrio logei</name>
    <dbReference type="NCBI Taxonomy" id="688"/>
    <lineage>
        <taxon>Bacteria</taxon>
        <taxon>Pseudomonadati</taxon>
        <taxon>Pseudomonadota</taxon>
        <taxon>Gammaproteobacteria</taxon>
        <taxon>Vibrionales</taxon>
        <taxon>Vibrionaceae</taxon>
        <taxon>Aliivibrio</taxon>
    </lineage>
</organism>
<dbReference type="InterPro" id="IPR000014">
    <property type="entry name" value="PAS"/>
</dbReference>
<dbReference type="NCBIfam" id="TIGR00229">
    <property type="entry name" value="sensory_box"/>
    <property type="match status" value="1"/>
</dbReference>
<feature type="domain" description="PAS" evidence="1">
    <location>
        <begin position="12"/>
        <end position="78"/>
    </location>
</feature>
<accession>A0A1B9NU24</accession>
<dbReference type="OrthoDB" id="9812260at2"/>
<name>A0A1B9NU24_ALILO</name>
<dbReference type="InterPro" id="IPR013767">
    <property type="entry name" value="PAS_fold"/>
</dbReference>